<evidence type="ECO:0000256" key="6">
    <source>
        <dbReference type="ARBA" id="ARBA00023004"/>
    </source>
</evidence>
<keyword evidence="3 8" id="KW-0812">Transmembrane</keyword>
<evidence type="ECO:0000256" key="1">
    <source>
        <dbReference type="ARBA" id="ARBA00004370"/>
    </source>
</evidence>
<gene>
    <name evidence="9" type="ORF">METZ01_LOCUS92869</name>
</gene>
<evidence type="ECO:0000313" key="9">
    <source>
        <dbReference type="EMBL" id="SVA40015.1"/>
    </source>
</evidence>
<evidence type="ECO:0000256" key="8">
    <source>
        <dbReference type="SAM" id="Phobius"/>
    </source>
</evidence>
<feature type="transmembrane region" description="Helical" evidence="8">
    <location>
        <begin position="66"/>
        <end position="88"/>
    </location>
</feature>
<keyword evidence="7 8" id="KW-0472">Membrane</keyword>
<comment type="subcellular location">
    <subcellularLocation>
        <location evidence="1">Membrane</location>
    </subcellularLocation>
</comment>
<keyword evidence="5 8" id="KW-1133">Transmembrane helix</keyword>
<dbReference type="Gene3D" id="1.20.1300.10">
    <property type="entry name" value="Fumarate reductase/succinate dehydrogenase, transmembrane subunit"/>
    <property type="match status" value="1"/>
</dbReference>
<evidence type="ECO:0000256" key="2">
    <source>
        <dbReference type="ARBA" id="ARBA00022617"/>
    </source>
</evidence>
<keyword evidence="4" id="KW-0479">Metal-binding</keyword>
<dbReference type="PIRSF" id="PIRSF000178">
    <property type="entry name" value="SDH_cyt_b560"/>
    <property type="match status" value="1"/>
</dbReference>
<reference evidence="9" key="1">
    <citation type="submission" date="2018-05" db="EMBL/GenBank/DDBJ databases">
        <authorList>
            <person name="Lanie J.A."/>
            <person name="Ng W.-L."/>
            <person name="Kazmierczak K.M."/>
            <person name="Andrzejewski T.M."/>
            <person name="Davidsen T.M."/>
            <person name="Wayne K.J."/>
            <person name="Tettelin H."/>
            <person name="Glass J.I."/>
            <person name="Rusch D."/>
            <person name="Podicherti R."/>
            <person name="Tsui H.-C.T."/>
            <person name="Winkler M.E."/>
        </authorList>
    </citation>
    <scope>NUCLEOTIDE SEQUENCE</scope>
</reference>
<organism evidence="9">
    <name type="scientific">marine metagenome</name>
    <dbReference type="NCBI Taxonomy" id="408172"/>
    <lineage>
        <taxon>unclassified sequences</taxon>
        <taxon>metagenomes</taxon>
        <taxon>ecological metagenomes</taxon>
    </lineage>
</organism>
<dbReference type="GO" id="GO:0006099">
    <property type="term" value="P:tricarboxylic acid cycle"/>
    <property type="evidence" value="ECO:0007669"/>
    <property type="project" value="InterPro"/>
</dbReference>
<proteinExistence type="predicted"/>
<dbReference type="GO" id="GO:0009055">
    <property type="term" value="F:electron transfer activity"/>
    <property type="evidence" value="ECO:0007669"/>
    <property type="project" value="InterPro"/>
</dbReference>
<dbReference type="AlphaFoldDB" id="A0A381VI36"/>
<name>A0A381VI36_9ZZZZ</name>
<dbReference type="CDD" id="cd03499">
    <property type="entry name" value="SQR_TypeC_SdhC"/>
    <property type="match status" value="1"/>
</dbReference>
<dbReference type="GO" id="GO:0046872">
    <property type="term" value="F:metal ion binding"/>
    <property type="evidence" value="ECO:0007669"/>
    <property type="project" value="UniProtKB-KW"/>
</dbReference>
<dbReference type="SUPFAM" id="SSF81343">
    <property type="entry name" value="Fumarate reductase respiratory complex transmembrane subunits"/>
    <property type="match status" value="1"/>
</dbReference>
<dbReference type="Pfam" id="PF01127">
    <property type="entry name" value="Sdh_cyt"/>
    <property type="match status" value="1"/>
</dbReference>
<evidence type="ECO:0000256" key="4">
    <source>
        <dbReference type="ARBA" id="ARBA00022723"/>
    </source>
</evidence>
<accession>A0A381VI36</accession>
<dbReference type="InterPro" id="IPR000701">
    <property type="entry name" value="SuccDH_FuR_B_TM-su"/>
</dbReference>
<evidence type="ECO:0000256" key="7">
    <source>
        <dbReference type="ARBA" id="ARBA00023136"/>
    </source>
</evidence>
<feature type="transmembrane region" description="Helical" evidence="8">
    <location>
        <begin position="20"/>
        <end position="46"/>
    </location>
</feature>
<dbReference type="InterPro" id="IPR034804">
    <property type="entry name" value="SQR/QFR_C/D"/>
</dbReference>
<evidence type="ECO:0000256" key="5">
    <source>
        <dbReference type="ARBA" id="ARBA00022989"/>
    </source>
</evidence>
<sequence>VKNKEGRPVNLNIFKINLPITGVISFLHRIAGFSVFVCFLFVVWLLDQSLSSEETFLNLSSNLKNPSAIKLFTNLILVGFIFHSIVGLKKMMSEFFGLGEKLESATRVSILTFIVIISLSIYFVVYFW</sequence>
<feature type="transmembrane region" description="Helical" evidence="8">
    <location>
        <begin position="108"/>
        <end position="127"/>
    </location>
</feature>
<dbReference type="InterPro" id="IPR014314">
    <property type="entry name" value="Succ_DH_cytb556"/>
</dbReference>
<dbReference type="GO" id="GO:0016020">
    <property type="term" value="C:membrane"/>
    <property type="evidence" value="ECO:0007669"/>
    <property type="project" value="UniProtKB-SubCell"/>
</dbReference>
<dbReference type="EMBL" id="UINC01008902">
    <property type="protein sequence ID" value="SVA40015.1"/>
    <property type="molecule type" value="Genomic_DNA"/>
</dbReference>
<keyword evidence="2" id="KW-0349">Heme</keyword>
<evidence type="ECO:0000256" key="3">
    <source>
        <dbReference type="ARBA" id="ARBA00022692"/>
    </source>
</evidence>
<keyword evidence="6" id="KW-0408">Iron</keyword>
<protein>
    <recommendedName>
        <fullName evidence="10">Succinate dehydrogenase cytochrome b556 subunit</fullName>
    </recommendedName>
</protein>
<feature type="non-terminal residue" evidence="9">
    <location>
        <position position="1"/>
    </location>
</feature>
<dbReference type="NCBIfam" id="TIGR02970">
    <property type="entry name" value="succ_dehyd_cytB"/>
    <property type="match status" value="1"/>
</dbReference>
<evidence type="ECO:0008006" key="10">
    <source>
        <dbReference type="Google" id="ProtNLM"/>
    </source>
</evidence>